<dbReference type="OrthoDB" id="9784101at2"/>
<evidence type="ECO:0000256" key="3">
    <source>
        <dbReference type="SAM" id="MobiDB-lite"/>
    </source>
</evidence>
<feature type="domain" description="Methyltransferase" evidence="5">
    <location>
        <begin position="116"/>
        <end position="211"/>
    </location>
</feature>
<dbReference type="GO" id="GO:0032259">
    <property type="term" value="P:methylation"/>
    <property type="evidence" value="ECO:0007669"/>
    <property type="project" value="UniProtKB-KW"/>
</dbReference>
<evidence type="ECO:0000313" key="7">
    <source>
        <dbReference type="Proteomes" id="UP000221024"/>
    </source>
</evidence>
<dbReference type="Gene3D" id="3.40.50.150">
    <property type="entry name" value="Vaccinia Virus protein VP39"/>
    <property type="match status" value="1"/>
</dbReference>
<dbReference type="RefSeq" id="WP_098060961.1">
    <property type="nucleotide sequence ID" value="NZ_PDEP01000001.1"/>
</dbReference>
<feature type="signal peptide" evidence="4">
    <location>
        <begin position="1"/>
        <end position="31"/>
    </location>
</feature>
<dbReference type="CDD" id="cd02440">
    <property type="entry name" value="AdoMet_MTases"/>
    <property type="match status" value="1"/>
</dbReference>
<keyword evidence="4" id="KW-0732">Signal</keyword>
<keyword evidence="2 6" id="KW-0808">Transferase</keyword>
<keyword evidence="7" id="KW-1185">Reference proteome</keyword>
<comment type="caution">
    <text evidence="6">The sequence shown here is derived from an EMBL/GenBank/DDBJ whole genome shotgun (WGS) entry which is preliminary data.</text>
</comment>
<organism evidence="6 7">
    <name type="scientific">Longimonas halophila</name>
    <dbReference type="NCBI Taxonomy" id="1469170"/>
    <lineage>
        <taxon>Bacteria</taxon>
        <taxon>Pseudomonadati</taxon>
        <taxon>Rhodothermota</taxon>
        <taxon>Rhodothermia</taxon>
        <taxon>Rhodothermales</taxon>
        <taxon>Salisaetaceae</taxon>
        <taxon>Longimonas</taxon>
    </lineage>
</organism>
<feature type="compositionally biased region" description="Polar residues" evidence="3">
    <location>
        <begin position="46"/>
        <end position="65"/>
    </location>
</feature>
<protein>
    <submittedName>
        <fullName evidence="6">SAM-dependent methyltransferase</fullName>
    </submittedName>
</protein>
<dbReference type="GO" id="GO:0008168">
    <property type="term" value="F:methyltransferase activity"/>
    <property type="evidence" value="ECO:0007669"/>
    <property type="project" value="UniProtKB-KW"/>
</dbReference>
<gene>
    <name evidence="6" type="ORF">CRI93_02190</name>
</gene>
<dbReference type="PANTHER" id="PTHR43861">
    <property type="entry name" value="TRANS-ACONITATE 2-METHYLTRANSFERASE-RELATED"/>
    <property type="match status" value="1"/>
</dbReference>
<dbReference type="InterPro" id="IPR041698">
    <property type="entry name" value="Methyltransf_25"/>
</dbReference>
<evidence type="ECO:0000313" key="6">
    <source>
        <dbReference type="EMBL" id="PEN09563.1"/>
    </source>
</evidence>
<dbReference type="Pfam" id="PF13649">
    <property type="entry name" value="Methyltransf_25"/>
    <property type="match status" value="1"/>
</dbReference>
<feature type="region of interest" description="Disordered" evidence="3">
    <location>
        <begin position="35"/>
        <end position="66"/>
    </location>
</feature>
<evidence type="ECO:0000259" key="5">
    <source>
        <dbReference type="Pfam" id="PF13649"/>
    </source>
</evidence>
<dbReference type="AlphaFoldDB" id="A0A2H3NQP2"/>
<reference evidence="6 7" key="1">
    <citation type="submission" date="2017-10" db="EMBL/GenBank/DDBJ databases">
        <title>Draft genome of Longimonas halophila.</title>
        <authorList>
            <person name="Goh K.M."/>
            <person name="Shamsir M.S."/>
            <person name="Lim S.W."/>
        </authorList>
    </citation>
    <scope>NUCLEOTIDE SEQUENCE [LARGE SCALE GENOMIC DNA]</scope>
    <source>
        <strain evidence="6 7">KCTC 42399</strain>
    </source>
</reference>
<keyword evidence="1 6" id="KW-0489">Methyltransferase</keyword>
<feature type="chain" id="PRO_5013682320" evidence="4">
    <location>
        <begin position="32"/>
        <end position="269"/>
    </location>
</feature>
<evidence type="ECO:0000256" key="4">
    <source>
        <dbReference type="SAM" id="SignalP"/>
    </source>
</evidence>
<evidence type="ECO:0000256" key="1">
    <source>
        <dbReference type="ARBA" id="ARBA00022603"/>
    </source>
</evidence>
<evidence type="ECO:0000256" key="2">
    <source>
        <dbReference type="ARBA" id="ARBA00022679"/>
    </source>
</evidence>
<dbReference type="PANTHER" id="PTHR43861:SF1">
    <property type="entry name" value="TRANS-ACONITATE 2-METHYLTRANSFERASE"/>
    <property type="match status" value="1"/>
</dbReference>
<proteinExistence type="predicted"/>
<name>A0A2H3NQP2_9BACT</name>
<dbReference type="EMBL" id="PDEP01000001">
    <property type="protein sequence ID" value="PEN09563.1"/>
    <property type="molecule type" value="Genomic_DNA"/>
</dbReference>
<accession>A0A2H3NQP2</accession>
<dbReference type="Proteomes" id="UP000221024">
    <property type="component" value="Unassembled WGS sequence"/>
</dbReference>
<dbReference type="InterPro" id="IPR029063">
    <property type="entry name" value="SAM-dependent_MTases_sf"/>
</dbReference>
<dbReference type="SUPFAM" id="SSF53335">
    <property type="entry name" value="S-adenosyl-L-methionine-dependent methyltransferases"/>
    <property type="match status" value="1"/>
</dbReference>
<sequence>MTIFPATNRSHPAWTLLTTALLCVAAVTGCAQTDAPSLPDAPASSGEATAQTSDTSDVYQQTTPSRDGIGKVYMGREISKVMGHRGAQWLERPSREDEERPDLVVDSMRLSPGDVVADIGAGTGYFTFRIAPNVPNGRVFAVDIQPEMLQRIRVRMEDEGRTNVTPVEGTIQDPRLPPDTLNAALMVDAYHEFSHPREMMTALVRSLKPGGRVYLVEYRKEDPSVPIKPLHKMSEAQARREMQAVGLEWVETLDMLPQQHFLIFEKPAG</sequence>